<keyword evidence="3" id="KW-0378">Hydrolase</keyword>
<accession>A0A511HBF6</accession>
<dbReference type="EMBL" id="FNAJ01000005">
    <property type="protein sequence ID" value="SDE21797.1"/>
    <property type="molecule type" value="Genomic_DNA"/>
</dbReference>
<keyword evidence="1" id="KW-0645">Protease</keyword>
<evidence type="ECO:0000259" key="6">
    <source>
        <dbReference type="Pfam" id="PF14464"/>
    </source>
</evidence>
<dbReference type="InterPro" id="IPR051929">
    <property type="entry name" value="VirAsm_ModProt"/>
</dbReference>
<evidence type="ECO:0000256" key="2">
    <source>
        <dbReference type="ARBA" id="ARBA00022723"/>
    </source>
</evidence>
<keyword evidence="4" id="KW-0862">Zinc</keyword>
<dbReference type="Proteomes" id="UP000321224">
    <property type="component" value="Unassembled WGS sequence"/>
</dbReference>
<dbReference type="PANTHER" id="PTHR34858:SF1">
    <property type="entry name" value="CYSO-CYSTEINE PEPTIDASE"/>
    <property type="match status" value="1"/>
</dbReference>
<reference evidence="7 10" key="2">
    <citation type="submission" date="2019-07" db="EMBL/GenBank/DDBJ databases">
        <title>Whole genome shotgun sequence of Myxococcus virescens NBRC 100334.</title>
        <authorList>
            <person name="Hosoyama A."/>
            <person name="Uohara A."/>
            <person name="Ohji S."/>
            <person name="Ichikawa N."/>
        </authorList>
    </citation>
    <scope>NUCLEOTIDE SEQUENCE [LARGE SCALE GENOMIC DNA]</scope>
    <source>
        <strain evidence="7 10">NBRC 100334</strain>
    </source>
</reference>
<evidence type="ECO:0000313" key="7">
    <source>
        <dbReference type="EMBL" id="GEL70862.1"/>
    </source>
</evidence>
<gene>
    <name evidence="7" type="ORF">MVI01_26460</name>
    <name evidence="8" type="ORF">SAMN04488504_10579</name>
</gene>
<protein>
    <submittedName>
        <fullName evidence="8">Proteasome lid subunit RPN8/RPN11, contains Jab1/MPN metalloenzyme (JAMM) motif</fullName>
    </submittedName>
</protein>
<dbReference type="AlphaFoldDB" id="A0A511HBF6"/>
<keyword evidence="9" id="KW-1185">Reference proteome</keyword>
<evidence type="ECO:0000256" key="5">
    <source>
        <dbReference type="ARBA" id="ARBA00023049"/>
    </source>
</evidence>
<evidence type="ECO:0000313" key="9">
    <source>
        <dbReference type="Proteomes" id="UP000198717"/>
    </source>
</evidence>
<dbReference type="GO" id="GO:0008270">
    <property type="term" value="F:zinc ion binding"/>
    <property type="evidence" value="ECO:0007669"/>
    <property type="project" value="TreeGrafter"/>
</dbReference>
<reference evidence="8 9" key="1">
    <citation type="submission" date="2016-10" db="EMBL/GenBank/DDBJ databases">
        <authorList>
            <person name="Varghese N."/>
            <person name="Submissions S."/>
        </authorList>
    </citation>
    <scope>NUCLEOTIDE SEQUENCE [LARGE SCALE GENOMIC DNA]</scope>
    <source>
        <strain evidence="8 9">DSM 2260</strain>
    </source>
</reference>
<keyword evidence="2" id="KW-0479">Metal-binding</keyword>
<keyword evidence="8" id="KW-0647">Proteasome</keyword>
<sequence length="137" mass="15260">MSHWPEHILDEVGRLLEAAYPFEGCGVILRAEGSGALRIRSLRNAADNPRVAYAFAPEEWLAVCIDADVRSERVVCVFHSHVDAPATFSREDLLRAAPEGHPLLSDVSYLIGSVHRGCVHYVSEYEWLEGNFVLRTG</sequence>
<dbReference type="SUPFAM" id="SSF102712">
    <property type="entry name" value="JAB1/MPN domain"/>
    <property type="match status" value="1"/>
</dbReference>
<dbReference type="InterPro" id="IPR028090">
    <property type="entry name" value="JAB_dom_prok"/>
</dbReference>
<feature type="domain" description="JAB" evidence="6">
    <location>
        <begin position="6"/>
        <end position="114"/>
    </location>
</feature>
<evidence type="ECO:0000256" key="3">
    <source>
        <dbReference type="ARBA" id="ARBA00022801"/>
    </source>
</evidence>
<evidence type="ECO:0000313" key="10">
    <source>
        <dbReference type="Proteomes" id="UP000321224"/>
    </source>
</evidence>
<dbReference type="GO" id="GO:0008235">
    <property type="term" value="F:metalloexopeptidase activity"/>
    <property type="evidence" value="ECO:0007669"/>
    <property type="project" value="TreeGrafter"/>
</dbReference>
<dbReference type="Pfam" id="PF14464">
    <property type="entry name" value="Prok-JAB"/>
    <property type="match status" value="1"/>
</dbReference>
<comment type="caution">
    <text evidence="7">The sequence shown here is derived from an EMBL/GenBank/DDBJ whole genome shotgun (WGS) entry which is preliminary data.</text>
</comment>
<dbReference type="GO" id="GO:0006508">
    <property type="term" value="P:proteolysis"/>
    <property type="evidence" value="ECO:0007669"/>
    <property type="project" value="UniProtKB-KW"/>
</dbReference>
<dbReference type="Proteomes" id="UP000198717">
    <property type="component" value="Unassembled WGS sequence"/>
</dbReference>
<dbReference type="GO" id="GO:0000502">
    <property type="term" value="C:proteasome complex"/>
    <property type="evidence" value="ECO:0007669"/>
    <property type="project" value="UniProtKB-KW"/>
</dbReference>
<keyword evidence="5" id="KW-0482">Metalloprotease</keyword>
<evidence type="ECO:0000313" key="8">
    <source>
        <dbReference type="EMBL" id="SDE21797.1"/>
    </source>
</evidence>
<dbReference type="PANTHER" id="PTHR34858">
    <property type="entry name" value="CYSO-CYSTEINE PEPTIDASE"/>
    <property type="match status" value="1"/>
</dbReference>
<organism evidence="7 10">
    <name type="scientific">Myxococcus virescens</name>
    <dbReference type="NCBI Taxonomy" id="83456"/>
    <lineage>
        <taxon>Bacteria</taxon>
        <taxon>Pseudomonadati</taxon>
        <taxon>Myxococcota</taxon>
        <taxon>Myxococcia</taxon>
        <taxon>Myxococcales</taxon>
        <taxon>Cystobacterineae</taxon>
        <taxon>Myxococcaceae</taxon>
        <taxon>Myxococcus</taxon>
    </lineage>
</organism>
<evidence type="ECO:0000256" key="4">
    <source>
        <dbReference type="ARBA" id="ARBA00022833"/>
    </source>
</evidence>
<dbReference type="EMBL" id="BJVY01000012">
    <property type="protein sequence ID" value="GEL70862.1"/>
    <property type="molecule type" value="Genomic_DNA"/>
</dbReference>
<dbReference type="RefSeq" id="WP_090490522.1">
    <property type="nucleotide sequence ID" value="NZ_BJVY01000012.1"/>
</dbReference>
<name>A0A511HBF6_9BACT</name>
<evidence type="ECO:0000256" key="1">
    <source>
        <dbReference type="ARBA" id="ARBA00022670"/>
    </source>
</evidence>
<proteinExistence type="predicted"/>
<dbReference type="Gene3D" id="3.40.140.10">
    <property type="entry name" value="Cytidine Deaminase, domain 2"/>
    <property type="match status" value="1"/>
</dbReference>